<evidence type="ECO:0000256" key="2">
    <source>
        <dbReference type="SAM" id="Phobius"/>
    </source>
</evidence>
<dbReference type="Proteomes" id="UP000192656">
    <property type="component" value="Unassembled WGS sequence"/>
</dbReference>
<evidence type="ECO:0000313" key="4">
    <source>
        <dbReference type="Proteomes" id="UP000192656"/>
    </source>
</evidence>
<feature type="region of interest" description="Disordered" evidence="1">
    <location>
        <begin position="138"/>
        <end position="176"/>
    </location>
</feature>
<evidence type="ECO:0000256" key="1">
    <source>
        <dbReference type="SAM" id="MobiDB-lite"/>
    </source>
</evidence>
<dbReference type="PROSITE" id="PS51257">
    <property type="entry name" value="PROKAR_LIPOPROTEIN"/>
    <property type="match status" value="1"/>
</dbReference>
<dbReference type="RefSeq" id="WP_210190533.1">
    <property type="nucleotide sequence ID" value="NZ_FWXR01000016.1"/>
</dbReference>
<feature type="transmembrane region" description="Helical" evidence="2">
    <location>
        <begin position="49"/>
        <end position="70"/>
    </location>
</feature>
<protein>
    <submittedName>
        <fullName evidence="3">Uncharacterized protein</fullName>
    </submittedName>
</protein>
<dbReference type="AlphaFoldDB" id="A0A1W2DLK7"/>
<feature type="transmembrane region" description="Helical" evidence="2">
    <location>
        <begin position="108"/>
        <end position="128"/>
    </location>
</feature>
<keyword evidence="2" id="KW-0812">Transmembrane</keyword>
<reference evidence="3 4" key="1">
    <citation type="submission" date="2017-04" db="EMBL/GenBank/DDBJ databases">
        <authorList>
            <person name="Afonso C.L."/>
            <person name="Miller P.J."/>
            <person name="Scott M.A."/>
            <person name="Spackman E."/>
            <person name="Goraichik I."/>
            <person name="Dimitrov K.M."/>
            <person name="Suarez D.L."/>
            <person name="Swayne D.E."/>
        </authorList>
    </citation>
    <scope>NUCLEOTIDE SEQUENCE [LARGE SCALE GENOMIC DNA]</scope>
    <source>
        <strain evidence="3 4">CGMCC 1.10972</strain>
    </source>
</reference>
<evidence type="ECO:0000313" key="3">
    <source>
        <dbReference type="EMBL" id="SMC98424.1"/>
    </source>
</evidence>
<dbReference type="STRING" id="937218.SAMN06297251_11620"/>
<name>A0A1W2DLK7_9HYPH</name>
<keyword evidence="2" id="KW-1133">Transmembrane helix</keyword>
<gene>
    <name evidence="3" type="ORF">SAMN06297251_11620</name>
</gene>
<accession>A0A1W2DLK7</accession>
<sequence length="176" mass="18941">MMTVLRFIFLLPLAFVVSCGTSAFALLWPYFERGADGRLIDPVYLFQWAIAYFAQAAQIGSTLLLPWAIFMAVTEIAGLSSLVFHLVAGLVGSIAVIFLAYREGAPSGGVQAAIVVSGLVFALTYWLIAGRSAGSWRQTTRRSKRDRMEGAAPPPPKRYAAPAPQNSTTTMPPADG</sequence>
<keyword evidence="4" id="KW-1185">Reference proteome</keyword>
<feature type="compositionally biased region" description="Polar residues" evidence="1">
    <location>
        <begin position="165"/>
        <end position="176"/>
    </location>
</feature>
<proteinExistence type="predicted"/>
<dbReference type="EMBL" id="FWXR01000016">
    <property type="protein sequence ID" value="SMC98424.1"/>
    <property type="molecule type" value="Genomic_DNA"/>
</dbReference>
<feature type="transmembrane region" description="Helical" evidence="2">
    <location>
        <begin position="82"/>
        <end position="102"/>
    </location>
</feature>
<keyword evidence="2" id="KW-0472">Membrane</keyword>
<organism evidence="3 4">
    <name type="scientific">Fulvimarina manganoxydans</name>
    <dbReference type="NCBI Taxonomy" id="937218"/>
    <lineage>
        <taxon>Bacteria</taxon>
        <taxon>Pseudomonadati</taxon>
        <taxon>Pseudomonadota</taxon>
        <taxon>Alphaproteobacteria</taxon>
        <taxon>Hyphomicrobiales</taxon>
        <taxon>Aurantimonadaceae</taxon>
        <taxon>Fulvimarina</taxon>
    </lineage>
</organism>